<feature type="transmembrane region" description="Helical" evidence="6">
    <location>
        <begin position="113"/>
        <end position="132"/>
    </location>
</feature>
<dbReference type="PANTHER" id="PTHR43461">
    <property type="entry name" value="TRANSMEMBRANE PROTEIN 256"/>
    <property type="match status" value="1"/>
</dbReference>
<evidence type="ECO:0000256" key="5">
    <source>
        <dbReference type="ARBA" id="ARBA00023136"/>
    </source>
</evidence>
<evidence type="ECO:0000313" key="7">
    <source>
        <dbReference type="EMBL" id="KAJ8282883.1"/>
    </source>
</evidence>
<dbReference type="Pfam" id="PF04241">
    <property type="entry name" value="DUF423"/>
    <property type="match status" value="1"/>
</dbReference>
<evidence type="ECO:0000256" key="2">
    <source>
        <dbReference type="ARBA" id="ARBA00006208"/>
    </source>
</evidence>
<keyword evidence="3 6" id="KW-0812">Transmembrane</keyword>
<evidence type="ECO:0000256" key="4">
    <source>
        <dbReference type="ARBA" id="ARBA00022989"/>
    </source>
</evidence>
<comment type="similarity">
    <text evidence="2">Belongs to the TMEM256 family.</text>
</comment>
<organism evidence="7 8">
    <name type="scientific">Conger conger</name>
    <name type="common">Conger eel</name>
    <name type="synonym">Muraena conger</name>
    <dbReference type="NCBI Taxonomy" id="82655"/>
    <lineage>
        <taxon>Eukaryota</taxon>
        <taxon>Metazoa</taxon>
        <taxon>Chordata</taxon>
        <taxon>Craniata</taxon>
        <taxon>Vertebrata</taxon>
        <taxon>Euteleostomi</taxon>
        <taxon>Actinopterygii</taxon>
        <taxon>Neopterygii</taxon>
        <taxon>Teleostei</taxon>
        <taxon>Anguilliformes</taxon>
        <taxon>Congridae</taxon>
        <taxon>Conger</taxon>
    </lineage>
</organism>
<comment type="subcellular location">
    <subcellularLocation>
        <location evidence="1">Membrane</location>
        <topology evidence="1">Multi-pass membrane protein</topology>
    </subcellularLocation>
</comment>
<keyword evidence="5 6" id="KW-0472">Membrane</keyword>
<evidence type="ECO:0000256" key="3">
    <source>
        <dbReference type="ARBA" id="ARBA00022692"/>
    </source>
</evidence>
<dbReference type="EMBL" id="JAFJMO010000003">
    <property type="protein sequence ID" value="KAJ8282883.1"/>
    <property type="molecule type" value="Genomic_DNA"/>
</dbReference>
<gene>
    <name evidence="7" type="ORF">COCON_G00054020</name>
</gene>
<dbReference type="AlphaFoldDB" id="A0A9Q1I5X6"/>
<protein>
    <recommendedName>
        <fullName evidence="9">Transmembrane protein 256 homolog</fullName>
    </recommendedName>
</protein>
<keyword evidence="4 6" id="KW-1133">Transmembrane helix</keyword>
<reference evidence="7" key="1">
    <citation type="journal article" date="2023" name="Science">
        <title>Genome structures resolve the early diversification of teleost fishes.</title>
        <authorList>
            <person name="Parey E."/>
            <person name="Louis A."/>
            <person name="Montfort J."/>
            <person name="Bouchez O."/>
            <person name="Roques C."/>
            <person name="Iampietro C."/>
            <person name="Lluch J."/>
            <person name="Castinel A."/>
            <person name="Donnadieu C."/>
            <person name="Desvignes T."/>
            <person name="Floi Bucao C."/>
            <person name="Jouanno E."/>
            <person name="Wen M."/>
            <person name="Mejri S."/>
            <person name="Dirks R."/>
            <person name="Jansen H."/>
            <person name="Henkel C."/>
            <person name="Chen W.J."/>
            <person name="Zahm M."/>
            <person name="Cabau C."/>
            <person name="Klopp C."/>
            <person name="Thompson A.W."/>
            <person name="Robinson-Rechavi M."/>
            <person name="Braasch I."/>
            <person name="Lecointre G."/>
            <person name="Bobe J."/>
            <person name="Postlethwait J.H."/>
            <person name="Berthelot C."/>
            <person name="Roest Crollius H."/>
            <person name="Guiguen Y."/>
        </authorList>
    </citation>
    <scope>NUCLEOTIDE SEQUENCE</scope>
    <source>
        <strain evidence="7">Concon-B</strain>
    </source>
</reference>
<accession>A0A9Q1I5X6</accession>
<dbReference type="InterPro" id="IPR006696">
    <property type="entry name" value="DUF423"/>
</dbReference>
<dbReference type="PANTHER" id="PTHR43461:SF1">
    <property type="entry name" value="TRANSMEMBRANE PROTEIN 256"/>
    <property type="match status" value="1"/>
</dbReference>
<keyword evidence="8" id="KW-1185">Reference proteome</keyword>
<name>A0A9Q1I5X6_CONCO</name>
<evidence type="ECO:0000256" key="1">
    <source>
        <dbReference type="ARBA" id="ARBA00004141"/>
    </source>
</evidence>
<proteinExistence type="inferred from homology"/>
<evidence type="ECO:0000313" key="8">
    <source>
        <dbReference type="Proteomes" id="UP001152803"/>
    </source>
</evidence>
<comment type="caution">
    <text evidence="7">The sequence shown here is derived from an EMBL/GenBank/DDBJ whole genome shotgun (WGS) entry which is preliminary data.</text>
</comment>
<evidence type="ECO:0008006" key="9">
    <source>
        <dbReference type="Google" id="ProtNLM"/>
    </source>
</evidence>
<dbReference type="Proteomes" id="UP001152803">
    <property type="component" value="Unassembled WGS sequence"/>
</dbReference>
<dbReference type="GO" id="GO:0016020">
    <property type="term" value="C:membrane"/>
    <property type="evidence" value="ECO:0007669"/>
    <property type="project" value="UniProtKB-SubCell"/>
</dbReference>
<evidence type="ECO:0000256" key="6">
    <source>
        <dbReference type="SAM" id="Phobius"/>
    </source>
</evidence>
<dbReference type="OrthoDB" id="269173at2759"/>
<sequence>MSKCLATIGKKRKSLKDTRKHVVGWAVFTQATRTGHDWSKTCSLIGNMTATLAVQRLAGVSGALAVAAGAYGAHGFRRSDRDDYLKELFETANKYHFLHSLALLGAARCRKPALAGGLLTAGMGLFCGALYHQAITGDPSLSKLAPYGGTMLIAGWAAIAI</sequence>